<accession>A0A7C8JU38</accession>
<comment type="caution">
    <text evidence="1">The sequence shown here is derived from an EMBL/GenBank/DDBJ whole genome shotgun (WGS) entry which is preliminary data.</text>
</comment>
<dbReference type="EMBL" id="WIQZ01000047">
    <property type="protein sequence ID" value="KAF3131812.1"/>
    <property type="molecule type" value="Genomic_DNA"/>
</dbReference>
<evidence type="ECO:0000313" key="2">
    <source>
        <dbReference type="Proteomes" id="UP000480548"/>
    </source>
</evidence>
<organism evidence="1 2">
    <name type="scientific">Orbilia oligospora</name>
    <name type="common">Nematode-trapping fungus</name>
    <name type="synonym">Arthrobotrys oligospora</name>
    <dbReference type="NCBI Taxonomy" id="2813651"/>
    <lineage>
        <taxon>Eukaryota</taxon>
        <taxon>Fungi</taxon>
        <taxon>Dikarya</taxon>
        <taxon>Ascomycota</taxon>
        <taxon>Pezizomycotina</taxon>
        <taxon>Orbiliomycetes</taxon>
        <taxon>Orbiliales</taxon>
        <taxon>Orbiliaceae</taxon>
        <taxon>Orbilia</taxon>
    </lineage>
</organism>
<dbReference type="AlphaFoldDB" id="A0A7C8JU38"/>
<gene>
    <name evidence="1" type="ORF">TWF703_007531</name>
</gene>
<sequence length="113" mass="12523">MTVEAFESQFILRVWGIKEKSRSKTRRISEALEGIRVCVTPVYIDEELEEKGYEQWVSVELSPTLGSEIEGEGEANCSLQASTGMRTLVSGCARSHALGRSRGTTWVAAKSRI</sequence>
<dbReference type="Proteomes" id="UP000480548">
    <property type="component" value="Unassembled WGS sequence"/>
</dbReference>
<proteinExistence type="predicted"/>
<reference evidence="1 2" key="1">
    <citation type="submission" date="2019-06" db="EMBL/GenBank/DDBJ databases">
        <authorList>
            <person name="Palmer J.M."/>
        </authorList>
    </citation>
    <scope>NUCLEOTIDE SEQUENCE [LARGE SCALE GENOMIC DNA]</scope>
    <source>
        <strain evidence="1 2">TWF703</strain>
    </source>
</reference>
<evidence type="ECO:0000313" key="1">
    <source>
        <dbReference type="EMBL" id="KAF3131812.1"/>
    </source>
</evidence>
<name>A0A7C8JU38_ORBOL</name>
<protein>
    <submittedName>
        <fullName evidence="1">Uncharacterized protein</fullName>
    </submittedName>
</protein>